<gene>
    <name evidence="2" type="ORF">FHR34_000315</name>
</gene>
<dbReference type="InterPro" id="IPR018647">
    <property type="entry name" value="SLFN_3-like_DNA/RNA_helicase"/>
</dbReference>
<dbReference type="AlphaFoldDB" id="A0A7W7QX17"/>
<reference evidence="2 3" key="1">
    <citation type="submission" date="2020-08" db="EMBL/GenBank/DDBJ databases">
        <title>Sequencing the genomes of 1000 actinobacteria strains.</title>
        <authorList>
            <person name="Klenk H.-P."/>
        </authorList>
    </citation>
    <scope>NUCLEOTIDE SEQUENCE [LARGE SCALE GENOMIC DNA]</scope>
    <source>
        <strain evidence="2 3">DSM 41654</strain>
    </source>
</reference>
<protein>
    <recommendedName>
        <fullName evidence="1">AAA+ ATPase domain-containing protein</fullName>
    </recommendedName>
</protein>
<dbReference type="Proteomes" id="UP000540506">
    <property type="component" value="Unassembled WGS sequence"/>
</dbReference>
<feature type="domain" description="AAA+ ATPase" evidence="1">
    <location>
        <begin position="264"/>
        <end position="386"/>
    </location>
</feature>
<dbReference type="RefSeq" id="WP_184933676.1">
    <property type="nucleotide sequence ID" value="NZ_JACHJV010000001.1"/>
</dbReference>
<dbReference type="SUPFAM" id="SSF52540">
    <property type="entry name" value="P-loop containing nucleoside triphosphate hydrolases"/>
    <property type="match status" value="1"/>
</dbReference>
<dbReference type="InterPro" id="IPR027417">
    <property type="entry name" value="P-loop_NTPase"/>
</dbReference>
<dbReference type="InterPro" id="IPR003593">
    <property type="entry name" value="AAA+_ATPase"/>
</dbReference>
<dbReference type="SMART" id="SM00382">
    <property type="entry name" value="AAA"/>
    <property type="match status" value="1"/>
</dbReference>
<organism evidence="2 3">
    <name type="scientific">Kitasatospora kifunensis</name>
    <name type="common">Streptomyces kifunensis</name>
    <dbReference type="NCBI Taxonomy" id="58351"/>
    <lineage>
        <taxon>Bacteria</taxon>
        <taxon>Bacillati</taxon>
        <taxon>Actinomycetota</taxon>
        <taxon>Actinomycetes</taxon>
        <taxon>Kitasatosporales</taxon>
        <taxon>Streptomycetaceae</taxon>
        <taxon>Kitasatospora</taxon>
    </lineage>
</organism>
<proteinExistence type="predicted"/>
<dbReference type="EMBL" id="JACHJV010000001">
    <property type="protein sequence ID" value="MBB4921322.1"/>
    <property type="molecule type" value="Genomic_DNA"/>
</dbReference>
<dbReference type="Gene3D" id="3.40.50.300">
    <property type="entry name" value="P-loop containing nucleotide triphosphate hydrolases"/>
    <property type="match status" value="1"/>
</dbReference>
<evidence type="ECO:0000313" key="2">
    <source>
        <dbReference type="EMBL" id="MBB4921322.1"/>
    </source>
</evidence>
<sequence>MYLFGGTVAEAAKEVTRPEFFAGCAQRFPRLFGLPPNMQEVRSWRRSWPALMDVLMAAGLDGLRVLLEYALPATGERVDALLIGEGMDGVLDLVAVELKQWTRLQTHARLPGLVRVGERVVQHPARQVGGYASYLEDWIAQDHVRIRAKGIAVLHDAPSDLIAELRARSAGGPSERFPVLGREDLTSARPPRELARILGCADVWPPTEANVQILLEAEHRPSRGLLARAGKVIEGHEAFQLIGAQDVARQNVLHAVATARQQQTGSVIVVTGGPGTGKTAVACRLLGDLCGQEDTNPRLLSPSGTLTRQLKRTVGESSRGLITTFAGKLPGGLTSKSVVLVDEAHRARTGLAEQRAGFPIVLGKLIENAAVTVLFLDERQIIRPTEGVTLDELERYASSRGLGFSQIELRTQFRCNGSQAYHHWIDQLLTPEGPTPAWQGADYDLALADDPDQFTNWVDAHIAAGETARITAGFCWPWDSPSTPPLLPEVEISWNGPEGGRSWARPWNFREDDAAFDAPDVPGRPFWATDPGGHNQVGCVYTAQGMEYTHNVVVIGDDLVRRGDRWVARPEESHDSQLNWLSPEHYLPYALNTYRVLATRGTVATRLYSTDSLTQTYLRTLLASQRE</sequence>
<dbReference type="Pfam" id="PF09848">
    <property type="entry name" value="SLFN-g3_helicase"/>
    <property type="match status" value="1"/>
</dbReference>
<accession>A0A7W7QX17</accession>
<evidence type="ECO:0000313" key="3">
    <source>
        <dbReference type="Proteomes" id="UP000540506"/>
    </source>
</evidence>
<evidence type="ECO:0000259" key="1">
    <source>
        <dbReference type="SMART" id="SM00382"/>
    </source>
</evidence>
<keyword evidence="3" id="KW-1185">Reference proteome</keyword>
<name>A0A7W7QX17_KITKI</name>
<comment type="caution">
    <text evidence="2">The sequence shown here is derived from an EMBL/GenBank/DDBJ whole genome shotgun (WGS) entry which is preliminary data.</text>
</comment>